<organism evidence="5">
    <name type="scientific">Lotharella globosa</name>
    <dbReference type="NCBI Taxonomy" id="91324"/>
    <lineage>
        <taxon>Eukaryota</taxon>
        <taxon>Sar</taxon>
        <taxon>Rhizaria</taxon>
        <taxon>Cercozoa</taxon>
        <taxon>Chlorarachniophyceae</taxon>
        <taxon>Lotharella</taxon>
    </lineage>
</organism>
<dbReference type="Gene3D" id="2.130.10.10">
    <property type="entry name" value="YVTN repeat-like/Quinoprotein amine dehydrogenase"/>
    <property type="match status" value="1"/>
</dbReference>
<name>A0A7S4DQ40_9EUKA</name>
<evidence type="ECO:0000256" key="4">
    <source>
        <dbReference type="SAM" id="MobiDB-lite"/>
    </source>
</evidence>
<proteinExistence type="inferred from homology"/>
<keyword evidence="1" id="KW-0853">WD repeat</keyword>
<dbReference type="SUPFAM" id="SSF50978">
    <property type="entry name" value="WD40 repeat-like"/>
    <property type="match status" value="1"/>
</dbReference>
<feature type="compositionally biased region" description="Polar residues" evidence="4">
    <location>
        <begin position="392"/>
        <end position="401"/>
    </location>
</feature>
<dbReference type="EMBL" id="HBIV01020096">
    <property type="protein sequence ID" value="CAE0662925.1"/>
    <property type="molecule type" value="Transcribed_RNA"/>
</dbReference>
<dbReference type="GO" id="GO:0005737">
    <property type="term" value="C:cytoplasm"/>
    <property type="evidence" value="ECO:0007669"/>
    <property type="project" value="UniProtKB-ARBA"/>
</dbReference>
<protein>
    <recommendedName>
        <fullName evidence="6">WD repeat domain phosphoinositide-interacting protein 2</fullName>
    </recommendedName>
</protein>
<dbReference type="Pfam" id="PF21032">
    <property type="entry name" value="PROPPIN"/>
    <property type="match status" value="1"/>
</dbReference>
<reference evidence="5" key="1">
    <citation type="submission" date="2021-01" db="EMBL/GenBank/DDBJ databases">
        <authorList>
            <person name="Corre E."/>
            <person name="Pelletier E."/>
            <person name="Niang G."/>
            <person name="Scheremetjew M."/>
            <person name="Finn R."/>
            <person name="Kale V."/>
            <person name="Holt S."/>
            <person name="Cochrane G."/>
            <person name="Meng A."/>
            <person name="Brown T."/>
            <person name="Cohen L."/>
        </authorList>
    </citation>
    <scope>NUCLEOTIDE SEQUENCE</scope>
    <source>
        <strain evidence="5">CCCM811</strain>
    </source>
</reference>
<dbReference type="AlphaFoldDB" id="A0A7S4DQ40"/>
<dbReference type="PANTHER" id="PTHR11227">
    <property type="entry name" value="WD-REPEAT PROTEIN INTERACTING WITH PHOSPHOINOSIDES WIPI -RELATED"/>
    <property type="match status" value="1"/>
</dbReference>
<evidence type="ECO:0000256" key="1">
    <source>
        <dbReference type="ARBA" id="ARBA00022574"/>
    </source>
</evidence>
<dbReference type="InterPro" id="IPR001680">
    <property type="entry name" value="WD40_rpt"/>
</dbReference>
<evidence type="ECO:0000256" key="2">
    <source>
        <dbReference type="ARBA" id="ARBA00022737"/>
    </source>
</evidence>
<comment type="similarity">
    <text evidence="3">Belongs to the WD repeat PROPPIN family.</text>
</comment>
<feature type="compositionally biased region" description="Basic and acidic residues" evidence="4">
    <location>
        <begin position="379"/>
        <end position="390"/>
    </location>
</feature>
<dbReference type="InterPro" id="IPR015943">
    <property type="entry name" value="WD40/YVTN_repeat-like_dom_sf"/>
</dbReference>
<evidence type="ECO:0000256" key="3">
    <source>
        <dbReference type="ARBA" id="ARBA00025740"/>
    </source>
</evidence>
<keyword evidence="2" id="KW-0677">Repeat</keyword>
<accession>A0A7S4DQ40</accession>
<dbReference type="InterPro" id="IPR048720">
    <property type="entry name" value="PROPPIN"/>
</dbReference>
<sequence>MSKLSVGFNQDSSLITVGSTRGFSVYRCNPFKKCFQAADGSIKFVEMLFSTSLVALVGSGKQAAFSPRRIRLYSTKTRQFICELDFATTVLNVKMNNKRLVAVLETKIHIFDLETLNILHTLRTPSNPRGVIALSSNVNNGFMALPGHDSKGEILIYDVINCQVRSSNNACNNPIQNLSMNAEGTMLAAASTQGTVIRVFSVPDGALVHSFRRGSYPVTIHSIAFSGNNSHIAVSSTSNTIHIFELKSQDKPNPKTKPSASITSYLPNLLCNMIKPERHFAFVNQKDSSHRTVVAFNEGYLLVLSEQGYFCRYIVPEKGGECKLGMEFPLVEKPDEEMGVKIHGQGAAQTLFDVQHDAAATGDKKRIQTRLSKEHFETVFHPPPKTDKILRNGSTRLGQSSDSKKRVHPKSTLTKKG</sequence>
<feature type="region of interest" description="Disordered" evidence="4">
    <location>
        <begin position="379"/>
        <end position="417"/>
    </location>
</feature>
<dbReference type="SMART" id="SM00320">
    <property type="entry name" value="WD40"/>
    <property type="match status" value="2"/>
</dbReference>
<dbReference type="InterPro" id="IPR036322">
    <property type="entry name" value="WD40_repeat_dom_sf"/>
</dbReference>
<evidence type="ECO:0000313" key="5">
    <source>
        <dbReference type="EMBL" id="CAE0662925.1"/>
    </source>
</evidence>
<evidence type="ECO:0008006" key="6">
    <source>
        <dbReference type="Google" id="ProtNLM"/>
    </source>
</evidence>
<feature type="compositionally biased region" description="Basic residues" evidence="4">
    <location>
        <begin position="405"/>
        <end position="417"/>
    </location>
</feature>
<gene>
    <name evidence="5" type="ORF">LGLO00237_LOCUS14526</name>
</gene>